<sequence length="258" mass="30898">MYTKFHKLKSVIGKDVIESMQDIEKVDTVLYKYISYLDNVYAKNPEIDMEEIHRTLPYYNVKSEMFIKYYKLEYLSALIKMSLQKGIEIDKEPIKYIEDQFEKIELLLYECIKGSAKVWLIRELYYLEQNINIKNRHSKEEVHDFLCNLYKGTKKRFPGTLYDDTVNYENKTDIFLYIRTRYSLRKIILSDMPLRAKINLLVNLSHNNGILADKMIRDSSAEKLLSDLSKGYFTKEVEREFFLLTKVRYDFVCNRVEN</sequence>
<reference evidence="1 2" key="1">
    <citation type="submission" date="2016-11" db="EMBL/GenBank/DDBJ databases">
        <authorList>
            <person name="Jaros S."/>
            <person name="Januszkiewicz K."/>
            <person name="Wedrychowicz H."/>
        </authorList>
    </citation>
    <scope>NUCLEOTIDE SEQUENCE [LARGE SCALE GENOMIC DNA]</scope>
    <source>
        <strain evidence="1 2">DSM 8605</strain>
    </source>
</reference>
<dbReference type="EMBL" id="FQXM01000008">
    <property type="protein sequence ID" value="SHH64968.1"/>
    <property type="molecule type" value="Genomic_DNA"/>
</dbReference>
<dbReference type="OrthoDB" id="9760371at2"/>
<dbReference type="AlphaFoldDB" id="A0A1M5UQ49"/>
<organism evidence="1 2">
    <name type="scientific">Clostridium grantii DSM 8605</name>
    <dbReference type="NCBI Taxonomy" id="1121316"/>
    <lineage>
        <taxon>Bacteria</taxon>
        <taxon>Bacillati</taxon>
        <taxon>Bacillota</taxon>
        <taxon>Clostridia</taxon>
        <taxon>Eubacteriales</taxon>
        <taxon>Clostridiaceae</taxon>
        <taxon>Clostridium</taxon>
    </lineage>
</organism>
<proteinExistence type="predicted"/>
<gene>
    <name evidence="1" type="ORF">SAMN02745207_01871</name>
</gene>
<accession>A0A1M5UQ49</accession>
<evidence type="ECO:0000313" key="1">
    <source>
        <dbReference type="EMBL" id="SHH64968.1"/>
    </source>
</evidence>
<evidence type="ECO:0000313" key="2">
    <source>
        <dbReference type="Proteomes" id="UP000184447"/>
    </source>
</evidence>
<protein>
    <submittedName>
        <fullName evidence="1">Uncharacterized protein</fullName>
    </submittedName>
</protein>
<name>A0A1M5UQ49_9CLOT</name>
<dbReference type="STRING" id="1121316.SAMN02745207_01871"/>
<keyword evidence="2" id="KW-1185">Reference proteome</keyword>
<dbReference type="Proteomes" id="UP000184447">
    <property type="component" value="Unassembled WGS sequence"/>
</dbReference>
<dbReference type="RefSeq" id="WP_073338162.1">
    <property type="nucleotide sequence ID" value="NZ_FQXM01000008.1"/>
</dbReference>